<proteinExistence type="inferred from homology"/>
<dbReference type="STRING" id="105351.A0A401L369"/>
<dbReference type="CDD" id="cd03357">
    <property type="entry name" value="LbH_MAT_GAT"/>
    <property type="match status" value="1"/>
</dbReference>
<evidence type="ECO:0000313" key="6">
    <source>
        <dbReference type="EMBL" id="GCB25970.1"/>
    </source>
</evidence>
<dbReference type="Gene3D" id="2.160.10.10">
    <property type="entry name" value="Hexapeptide repeat proteins"/>
    <property type="match status" value="1"/>
</dbReference>
<evidence type="ECO:0000256" key="3">
    <source>
        <dbReference type="ARBA" id="ARBA00023315"/>
    </source>
</evidence>
<evidence type="ECO:0000256" key="1">
    <source>
        <dbReference type="ARBA" id="ARBA00007274"/>
    </source>
</evidence>
<keyword evidence="7" id="KW-1185">Reference proteome</keyword>
<dbReference type="PANTHER" id="PTHR23416">
    <property type="entry name" value="SIALIC ACID SYNTHASE-RELATED"/>
    <property type="match status" value="1"/>
</dbReference>
<evidence type="ECO:0000256" key="2">
    <source>
        <dbReference type="ARBA" id="ARBA00022679"/>
    </source>
</evidence>
<evidence type="ECO:0000256" key="4">
    <source>
        <dbReference type="SAM" id="MobiDB-lite"/>
    </source>
</evidence>
<feature type="region of interest" description="Disordered" evidence="4">
    <location>
        <begin position="214"/>
        <end position="237"/>
    </location>
</feature>
<dbReference type="InterPro" id="IPR011004">
    <property type="entry name" value="Trimer_LpxA-like_sf"/>
</dbReference>
<name>A0A401L369_ASPAW</name>
<dbReference type="InterPro" id="IPR001451">
    <property type="entry name" value="Hexapep"/>
</dbReference>
<comment type="similarity">
    <text evidence="1">Belongs to the transferase hexapeptide repeat family.</text>
</comment>
<sequence>MSVAATEKRPEIIEIARGLNHVPMCEEYERMISGMLYNPIVPRLMEARHRARRVTQDYNNLDAKSVSYEKIADVRYELLQKVVGKVGSGTFVEPPFNPDYGCNIVIGRDCFINFNFTALDTSLIIIGDRVQFGPNVNLFTAGHDVSVLSRRKFVEFGHPIRIGDDCWIGGNVVILPGVTIGEGSTIGAGSVVTKDIPPFSVAVGNPCRVRKTIPSAEEEEQDPNNPYRNMFSHGQCPDRADSEIRFM</sequence>
<dbReference type="Pfam" id="PF12464">
    <property type="entry name" value="Mac"/>
    <property type="match status" value="1"/>
</dbReference>
<dbReference type="PROSITE" id="PS00101">
    <property type="entry name" value="HEXAPEP_TRANSFERASES"/>
    <property type="match status" value="1"/>
</dbReference>
<dbReference type="InterPro" id="IPR051159">
    <property type="entry name" value="Hexapeptide_acetyltransf"/>
</dbReference>
<accession>A0A401L369</accession>
<dbReference type="FunFam" id="2.160.10.10:FF:000025">
    <property type="entry name" value="Hexapeptide-repeat containing-acetyltransferase"/>
    <property type="match status" value="1"/>
</dbReference>
<keyword evidence="2 6" id="KW-0808">Transferase</keyword>
<evidence type="ECO:0000259" key="5">
    <source>
        <dbReference type="SMART" id="SM01266"/>
    </source>
</evidence>
<dbReference type="Pfam" id="PF00132">
    <property type="entry name" value="Hexapep"/>
    <property type="match status" value="1"/>
</dbReference>
<dbReference type="SMART" id="SM01266">
    <property type="entry name" value="Mac"/>
    <property type="match status" value="1"/>
</dbReference>
<dbReference type="GO" id="GO:0008374">
    <property type="term" value="F:O-acyltransferase activity"/>
    <property type="evidence" value="ECO:0007669"/>
    <property type="project" value="TreeGrafter"/>
</dbReference>
<dbReference type="AlphaFoldDB" id="A0A401L369"/>
<keyword evidence="3" id="KW-0012">Acyltransferase</keyword>
<dbReference type="InterPro" id="IPR018357">
    <property type="entry name" value="Hexapep_transf_CS"/>
</dbReference>
<feature type="domain" description="Maltose/galactoside acetyltransferase" evidence="5">
    <location>
        <begin position="28"/>
        <end position="88"/>
    </location>
</feature>
<dbReference type="InterPro" id="IPR024688">
    <property type="entry name" value="Mac_dom"/>
</dbReference>
<reference evidence="6 7" key="1">
    <citation type="submission" date="2016-09" db="EMBL/GenBank/DDBJ databases">
        <title>Aspergillus awamori IFM 58123T.</title>
        <authorList>
            <person name="Kusuya Y."/>
            <person name="Shimizu M."/>
            <person name="Takahashi H."/>
            <person name="Yaguchi T."/>
        </authorList>
    </citation>
    <scope>NUCLEOTIDE SEQUENCE [LARGE SCALE GENOMIC DNA]</scope>
    <source>
        <strain evidence="6 7">IFM 58123</strain>
    </source>
</reference>
<gene>
    <name evidence="6" type="ORF">AAWM_08855</name>
</gene>
<evidence type="ECO:0000313" key="7">
    <source>
        <dbReference type="Proteomes" id="UP000286921"/>
    </source>
</evidence>
<comment type="caution">
    <text evidence="6">The sequence shown here is derived from an EMBL/GenBank/DDBJ whole genome shotgun (WGS) entry which is preliminary data.</text>
</comment>
<protein>
    <submittedName>
        <fullName evidence="6">Putative acetyltransferase C18B11.09c</fullName>
    </submittedName>
</protein>
<organism evidence="6 7">
    <name type="scientific">Aspergillus awamori</name>
    <name type="common">Black koji mold</name>
    <dbReference type="NCBI Taxonomy" id="105351"/>
    <lineage>
        <taxon>Eukaryota</taxon>
        <taxon>Fungi</taxon>
        <taxon>Dikarya</taxon>
        <taxon>Ascomycota</taxon>
        <taxon>Pezizomycotina</taxon>
        <taxon>Eurotiomycetes</taxon>
        <taxon>Eurotiomycetidae</taxon>
        <taxon>Eurotiales</taxon>
        <taxon>Aspergillaceae</taxon>
        <taxon>Aspergillus</taxon>
    </lineage>
</organism>
<dbReference type="SUPFAM" id="SSF51161">
    <property type="entry name" value="Trimeric LpxA-like enzymes"/>
    <property type="match status" value="1"/>
</dbReference>
<dbReference type="PANTHER" id="PTHR23416:SF23">
    <property type="entry name" value="ACETYLTRANSFERASE C18B11.09C-RELATED"/>
    <property type="match status" value="1"/>
</dbReference>
<dbReference type="EMBL" id="BDHI01000028">
    <property type="protein sequence ID" value="GCB25970.1"/>
    <property type="molecule type" value="Genomic_DNA"/>
</dbReference>
<dbReference type="Proteomes" id="UP000286921">
    <property type="component" value="Unassembled WGS sequence"/>
</dbReference>
<dbReference type="GO" id="GO:0016407">
    <property type="term" value="F:acetyltransferase activity"/>
    <property type="evidence" value="ECO:0007669"/>
    <property type="project" value="InterPro"/>
</dbReference>